<feature type="compositionally biased region" description="Basic and acidic residues" evidence="1">
    <location>
        <begin position="124"/>
        <end position="138"/>
    </location>
</feature>
<sequence length="283" mass="31026">MLGKLGLLDVEKSRRCLYARPKGAVNDFVKDLTVFLRPGRPPPGKLFTQLIVCLTARGFVVGIGRNGFKHWYSSEYGFLLAPNPMLQPSWYDERQVVEPSKGAIPVSKRKRPAAPTASSSKRSKRDERTSARSLKDNPTRVGMSNITRPAQVSRSPGGWPILPVKSSGVAHSPLPQVGDDVRVGVHENNDTDEDKGLSIPPVVHEVRAKEFDDDHGDDGGLESIDDEDSSPYGDWLESLFDSPGAVFTSFPVEVLDLAHGFDEHHRETGDMPSTSGLDERGLT</sequence>
<dbReference type="OrthoDB" id="10390989at2759"/>
<organism evidence="2 3">
    <name type="scientific">Perkinsus olseni</name>
    <name type="common">Perkinsus atlanticus</name>
    <dbReference type="NCBI Taxonomy" id="32597"/>
    <lineage>
        <taxon>Eukaryota</taxon>
        <taxon>Sar</taxon>
        <taxon>Alveolata</taxon>
        <taxon>Perkinsozoa</taxon>
        <taxon>Perkinsea</taxon>
        <taxon>Perkinsida</taxon>
        <taxon>Perkinsidae</taxon>
        <taxon>Perkinsus</taxon>
    </lineage>
</organism>
<evidence type="ECO:0000256" key="1">
    <source>
        <dbReference type="SAM" id="MobiDB-lite"/>
    </source>
</evidence>
<proteinExistence type="predicted"/>
<gene>
    <name evidence="2" type="ORF">FOZ60_010977</name>
</gene>
<dbReference type="AlphaFoldDB" id="A0A7J6NE68"/>
<evidence type="ECO:0000313" key="2">
    <source>
        <dbReference type="EMBL" id="KAF4682178.1"/>
    </source>
</evidence>
<dbReference type="Proteomes" id="UP000541610">
    <property type="component" value="Unassembled WGS sequence"/>
</dbReference>
<accession>A0A7J6NE68</accession>
<evidence type="ECO:0000313" key="3">
    <source>
        <dbReference type="Proteomes" id="UP000541610"/>
    </source>
</evidence>
<feature type="compositionally biased region" description="Acidic residues" evidence="1">
    <location>
        <begin position="213"/>
        <end position="229"/>
    </location>
</feature>
<protein>
    <submittedName>
        <fullName evidence="2">Uncharacterized protein</fullName>
    </submittedName>
</protein>
<dbReference type="EMBL" id="JABANP010000452">
    <property type="protein sequence ID" value="KAF4682178.1"/>
    <property type="molecule type" value="Genomic_DNA"/>
</dbReference>
<name>A0A7J6NE68_PEROL</name>
<feature type="region of interest" description="Disordered" evidence="1">
    <location>
        <begin position="101"/>
        <end position="159"/>
    </location>
</feature>
<reference evidence="2 3" key="1">
    <citation type="submission" date="2020-04" db="EMBL/GenBank/DDBJ databases">
        <title>Perkinsus olseni comparative genomics.</title>
        <authorList>
            <person name="Bogema D.R."/>
        </authorList>
    </citation>
    <scope>NUCLEOTIDE SEQUENCE [LARGE SCALE GENOMIC DNA]</scope>
    <source>
        <strain evidence="2">00978-12</strain>
    </source>
</reference>
<feature type="compositionally biased region" description="Polar residues" evidence="1">
    <location>
        <begin position="142"/>
        <end position="154"/>
    </location>
</feature>
<feature type="region of interest" description="Disordered" evidence="1">
    <location>
        <begin position="263"/>
        <end position="283"/>
    </location>
</feature>
<feature type="region of interest" description="Disordered" evidence="1">
    <location>
        <begin position="210"/>
        <end position="235"/>
    </location>
</feature>
<comment type="caution">
    <text evidence="2">The sequence shown here is derived from an EMBL/GenBank/DDBJ whole genome shotgun (WGS) entry which is preliminary data.</text>
</comment>